<proteinExistence type="predicted"/>
<sequence>MKTYFDLLNAIMNAAMVDKVVTDNPCKAVRLSAILRGFSRAPKWVPTTDDVLSLVEVVPDREAKIRCDLCRNCARGSCWSVSAAQRCYWWS</sequence>
<evidence type="ECO:0000313" key="2">
    <source>
        <dbReference type="Proteomes" id="UP000319825"/>
    </source>
</evidence>
<evidence type="ECO:0000313" key="1">
    <source>
        <dbReference type="EMBL" id="TWH68251.1"/>
    </source>
</evidence>
<accession>A0A562IB77</accession>
<dbReference type="AlphaFoldDB" id="A0A562IB77"/>
<protein>
    <submittedName>
        <fullName evidence="1">Uncharacterized protein</fullName>
    </submittedName>
</protein>
<organism evidence="1 2">
    <name type="scientific">Micromonospora olivasterospora</name>
    <dbReference type="NCBI Taxonomy" id="1880"/>
    <lineage>
        <taxon>Bacteria</taxon>
        <taxon>Bacillati</taxon>
        <taxon>Actinomycetota</taxon>
        <taxon>Actinomycetes</taxon>
        <taxon>Micromonosporales</taxon>
        <taxon>Micromonosporaceae</taxon>
        <taxon>Micromonospora</taxon>
    </lineage>
</organism>
<keyword evidence="2" id="KW-1185">Reference proteome</keyword>
<reference evidence="1 2" key="1">
    <citation type="submission" date="2019-07" db="EMBL/GenBank/DDBJ databases">
        <title>R&amp;d 2014.</title>
        <authorList>
            <person name="Klenk H.-P."/>
        </authorList>
    </citation>
    <scope>NUCLEOTIDE SEQUENCE [LARGE SCALE GENOMIC DNA]</scope>
    <source>
        <strain evidence="1 2">DSM 43868</strain>
    </source>
</reference>
<dbReference type="EMBL" id="VLKE01000001">
    <property type="protein sequence ID" value="TWH68251.1"/>
    <property type="molecule type" value="Genomic_DNA"/>
</dbReference>
<comment type="caution">
    <text evidence="1">The sequence shown here is derived from an EMBL/GenBank/DDBJ whole genome shotgun (WGS) entry which is preliminary data.</text>
</comment>
<gene>
    <name evidence="1" type="ORF">JD77_03242</name>
</gene>
<name>A0A562IB77_MICOL</name>
<dbReference type="Proteomes" id="UP000319825">
    <property type="component" value="Unassembled WGS sequence"/>
</dbReference>